<feature type="transmembrane region" description="Helical" evidence="1">
    <location>
        <begin position="12"/>
        <end position="31"/>
    </location>
</feature>
<organism evidence="2">
    <name type="scientific">Anopheles braziliensis</name>
    <dbReference type="NCBI Taxonomy" id="58242"/>
    <lineage>
        <taxon>Eukaryota</taxon>
        <taxon>Metazoa</taxon>
        <taxon>Ecdysozoa</taxon>
        <taxon>Arthropoda</taxon>
        <taxon>Hexapoda</taxon>
        <taxon>Insecta</taxon>
        <taxon>Pterygota</taxon>
        <taxon>Neoptera</taxon>
        <taxon>Endopterygota</taxon>
        <taxon>Diptera</taxon>
        <taxon>Nematocera</taxon>
        <taxon>Culicoidea</taxon>
        <taxon>Culicidae</taxon>
        <taxon>Anophelinae</taxon>
        <taxon>Anopheles</taxon>
    </lineage>
</organism>
<dbReference type="AlphaFoldDB" id="A0A2M3ZWM4"/>
<name>A0A2M3ZWM4_9DIPT</name>
<accession>A0A2M3ZWM4</accession>
<evidence type="ECO:0000256" key="1">
    <source>
        <dbReference type="SAM" id="Phobius"/>
    </source>
</evidence>
<evidence type="ECO:0000313" key="2">
    <source>
        <dbReference type="EMBL" id="MBW32967.1"/>
    </source>
</evidence>
<proteinExistence type="predicted"/>
<keyword evidence="1" id="KW-1133">Transmembrane helix</keyword>
<protein>
    <submittedName>
        <fullName evidence="2">Putative secreted peptide</fullName>
    </submittedName>
</protein>
<reference evidence="2" key="1">
    <citation type="submission" date="2018-01" db="EMBL/GenBank/DDBJ databases">
        <title>An insight into the sialome of Amazonian anophelines.</title>
        <authorList>
            <person name="Ribeiro J.M."/>
            <person name="Scarpassa V."/>
            <person name="Calvo E."/>
        </authorList>
    </citation>
    <scope>NUCLEOTIDE SEQUENCE</scope>
    <source>
        <tissue evidence="2">Salivary glands</tissue>
    </source>
</reference>
<keyword evidence="1" id="KW-0472">Membrane</keyword>
<keyword evidence="1" id="KW-0812">Transmembrane</keyword>
<sequence length="80" mass="8785">MRGWLSSLVLVFGMRGWLSSLVLVFGMRGWLSSLRNKQKVSGAQGPGHLLFMAFGVGLNYGDAERSPVLRGRLEGCWESA</sequence>
<dbReference type="EMBL" id="GGFM01012216">
    <property type="protein sequence ID" value="MBW32967.1"/>
    <property type="molecule type" value="Transcribed_RNA"/>
</dbReference>